<evidence type="ECO:0000256" key="4">
    <source>
        <dbReference type="ARBA" id="ARBA00022917"/>
    </source>
</evidence>
<comment type="similarity">
    <text evidence="2 5">Belongs to the RRF family.</text>
</comment>
<feature type="domain" description="Ribosome recycling factor" evidence="7">
    <location>
        <begin position="20"/>
        <end position="183"/>
    </location>
</feature>
<dbReference type="Gene3D" id="1.10.132.20">
    <property type="entry name" value="Ribosome-recycling factor"/>
    <property type="match status" value="1"/>
</dbReference>
<dbReference type="Pfam" id="PF01765">
    <property type="entry name" value="RRF"/>
    <property type="match status" value="1"/>
</dbReference>
<dbReference type="HAMAP" id="MF_00040">
    <property type="entry name" value="RRF"/>
    <property type="match status" value="1"/>
</dbReference>
<dbReference type="CDD" id="cd00520">
    <property type="entry name" value="RRF"/>
    <property type="match status" value="1"/>
</dbReference>
<proteinExistence type="inferred from homology"/>
<keyword evidence="4 5" id="KW-0648">Protein biosynthesis</keyword>
<comment type="subcellular location">
    <subcellularLocation>
        <location evidence="1 5">Cytoplasm</location>
    </subcellularLocation>
</comment>
<evidence type="ECO:0000256" key="6">
    <source>
        <dbReference type="SAM" id="Coils"/>
    </source>
</evidence>
<dbReference type="eggNOG" id="COG0233">
    <property type="taxonomic scope" value="Bacteria"/>
</dbReference>
<dbReference type="FunFam" id="1.10.132.20:FF:000001">
    <property type="entry name" value="Ribosome-recycling factor"/>
    <property type="match status" value="1"/>
</dbReference>
<keyword evidence="3 5" id="KW-0963">Cytoplasm</keyword>
<evidence type="ECO:0000256" key="2">
    <source>
        <dbReference type="ARBA" id="ARBA00005912"/>
    </source>
</evidence>
<keyword evidence="9" id="KW-1185">Reference proteome</keyword>
<dbReference type="InParanoid" id="K0Z8P0"/>
<dbReference type="RefSeq" id="WP_009139464.1">
    <property type="nucleotide sequence ID" value="NZ_JH815198.1"/>
</dbReference>
<comment type="caution">
    <text evidence="8">The sequence shown here is derived from an EMBL/GenBank/DDBJ whole genome shotgun (WGS) entry which is preliminary data.</text>
</comment>
<dbReference type="AlphaFoldDB" id="K0Z8P0"/>
<dbReference type="GO" id="GO:0005737">
    <property type="term" value="C:cytoplasm"/>
    <property type="evidence" value="ECO:0007669"/>
    <property type="project" value="UniProtKB-SubCell"/>
</dbReference>
<dbReference type="SUPFAM" id="SSF55194">
    <property type="entry name" value="Ribosome recycling factor, RRF"/>
    <property type="match status" value="1"/>
</dbReference>
<dbReference type="InterPro" id="IPR023584">
    <property type="entry name" value="Ribosome_recyc_fac_dom"/>
</dbReference>
<dbReference type="PANTHER" id="PTHR20982:SF3">
    <property type="entry name" value="MITOCHONDRIAL RIBOSOME RECYCLING FACTOR PSEUDO 1"/>
    <property type="match status" value="1"/>
</dbReference>
<organism evidence="8 9">
    <name type="scientific">Slackia piriformis YIT 12062</name>
    <dbReference type="NCBI Taxonomy" id="742818"/>
    <lineage>
        <taxon>Bacteria</taxon>
        <taxon>Bacillati</taxon>
        <taxon>Actinomycetota</taxon>
        <taxon>Coriobacteriia</taxon>
        <taxon>Eggerthellales</taxon>
        <taxon>Eggerthellaceae</taxon>
        <taxon>Slackia</taxon>
    </lineage>
</organism>
<feature type="coiled-coil region" evidence="6">
    <location>
        <begin position="139"/>
        <end position="166"/>
    </location>
</feature>
<dbReference type="InterPro" id="IPR002661">
    <property type="entry name" value="Ribosome_recyc_fac"/>
</dbReference>
<dbReference type="NCBIfam" id="TIGR00496">
    <property type="entry name" value="frr"/>
    <property type="match status" value="1"/>
</dbReference>
<dbReference type="InterPro" id="IPR036191">
    <property type="entry name" value="RRF_sf"/>
</dbReference>
<dbReference type="PATRIC" id="fig|742818.3.peg.1330"/>
<dbReference type="PANTHER" id="PTHR20982">
    <property type="entry name" value="RIBOSOME RECYCLING FACTOR"/>
    <property type="match status" value="1"/>
</dbReference>
<dbReference type="GO" id="GO:0043023">
    <property type="term" value="F:ribosomal large subunit binding"/>
    <property type="evidence" value="ECO:0007669"/>
    <property type="project" value="TreeGrafter"/>
</dbReference>
<evidence type="ECO:0000313" key="8">
    <source>
        <dbReference type="EMBL" id="EJZ83745.1"/>
    </source>
</evidence>
<dbReference type="EMBL" id="ADMD01000007">
    <property type="protein sequence ID" value="EJZ83745.1"/>
    <property type="molecule type" value="Genomic_DNA"/>
</dbReference>
<name>K0Z8P0_9ACTN</name>
<dbReference type="FunFam" id="3.30.1360.40:FF:000001">
    <property type="entry name" value="Ribosome-recycling factor"/>
    <property type="match status" value="1"/>
</dbReference>
<evidence type="ECO:0000259" key="7">
    <source>
        <dbReference type="Pfam" id="PF01765"/>
    </source>
</evidence>
<evidence type="ECO:0000256" key="5">
    <source>
        <dbReference type="HAMAP-Rule" id="MF_00040"/>
    </source>
</evidence>
<dbReference type="Proteomes" id="UP000006069">
    <property type="component" value="Unassembled WGS sequence"/>
</dbReference>
<reference evidence="8 9" key="1">
    <citation type="submission" date="2012-08" db="EMBL/GenBank/DDBJ databases">
        <title>The Genome Sequence of Slackia piriformis YIT 12062.</title>
        <authorList>
            <consortium name="The Broad Institute Genome Sequencing Platform"/>
            <person name="Earl A."/>
            <person name="Ward D."/>
            <person name="Feldgarden M."/>
            <person name="Gevers D."/>
            <person name="Morotomi M."/>
            <person name="Walker B."/>
            <person name="Young S.K."/>
            <person name="Zeng Q."/>
            <person name="Gargeya S."/>
            <person name="Fitzgerald M."/>
            <person name="Haas B."/>
            <person name="Abouelleil A."/>
            <person name="Alvarado L."/>
            <person name="Arachchi H.M."/>
            <person name="Berlin A.M."/>
            <person name="Chapman S.B."/>
            <person name="Goldberg J."/>
            <person name="Griggs A."/>
            <person name="Gujja S."/>
            <person name="Hansen M."/>
            <person name="Howarth C."/>
            <person name="Imamovic A."/>
            <person name="Larimer J."/>
            <person name="McCowen C."/>
            <person name="Montmayeur A."/>
            <person name="Murphy C."/>
            <person name="Neiman D."/>
            <person name="Pearson M."/>
            <person name="Priest M."/>
            <person name="Roberts A."/>
            <person name="Saif S."/>
            <person name="Shea T."/>
            <person name="Sisk P."/>
            <person name="Sykes S."/>
            <person name="Wortman J."/>
            <person name="Nusbaum C."/>
            <person name="Birren B."/>
        </authorList>
    </citation>
    <scope>NUCLEOTIDE SEQUENCE [LARGE SCALE GENOMIC DNA]</scope>
    <source>
        <strain evidence="8 9">YIT 12062</strain>
    </source>
</reference>
<dbReference type="Gene3D" id="3.30.1360.40">
    <property type="match status" value="1"/>
</dbReference>
<keyword evidence="6" id="KW-0175">Coiled coil</keyword>
<evidence type="ECO:0000313" key="9">
    <source>
        <dbReference type="Proteomes" id="UP000006069"/>
    </source>
</evidence>
<gene>
    <name evidence="5" type="primary">frr</name>
    <name evidence="8" type="ORF">HMPREF9451_01266</name>
</gene>
<dbReference type="OrthoDB" id="9804006at2"/>
<sequence length="185" mass="20758">MTAEIMAATEASMEKALENLKEAFVSVRTGRANPMMLDKIKVDYYGVPTPINQMAAVKTPDAHMLIIEPWDKSCLRGIEAAILASDLGITPSNDGSMIRLPFPALTEERRKEMVKQCKAYAEEGRVAVRNARRDGNAKIERLKKDSEISEDDARRAEEQIQKLTDKFIGTVDEMLKKKEAEVMEI</sequence>
<dbReference type="FunCoup" id="K0Z8P0">
    <property type="interactions" value="189"/>
</dbReference>
<evidence type="ECO:0000256" key="3">
    <source>
        <dbReference type="ARBA" id="ARBA00022490"/>
    </source>
</evidence>
<dbReference type="HOGENOM" id="CLU_073981_2_0_11"/>
<comment type="function">
    <text evidence="5">Responsible for the release of ribosomes from messenger RNA at the termination of protein biosynthesis. May increase the efficiency of translation by recycling ribosomes from one round of translation to another.</text>
</comment>
<dbReference type="GO" id="GO:0006415">
    <property type="term" value="P:translational termination"/>
    <property type="evidence" value="ECO:0007669"/>
    <property type="project" value="UniProtKB-UniRule"/>
</dbReference>
<accession>K0Z8P0</accession>
<evidence type="ECO:0000256" key="1">
    <source>
        <dbReference type="ARBA" id="ARBA00004496"/>
    </source>
</evidence>
<protein>
    <recommendedName>
        <fullName evidence="5">Ribosome-recycling factor</fullName>
        <shortName evidence="5">RRF</shortName>
    </recommendedName>
    <alternativeName>
        <fullName evidence="5">Ribosome-releasing factor</fullName>
    </alternativeName>
</protein>